<keyword evidence="5" id="KW-1185">Reference proteome</keyword>
<reference evidence="4" key="1">
    <citation type="submission" date="2022-03" db="EMBL/GenBank/DDBJ databases">
        <authorList>
            <person name="Martin C."/>
        </authorList>
    </citation>
    <scope>NUCLEOTIDE SEQUENCE</scope>
</reference>
<dbReference type="Pfam" id="PF00385">
    <property type="entry name" value="Chromo"/>
    <property type="match status" value="1"/>
</dbReference>
<comment type="caution">
    <text evidence="4">The sequence shown here is derived from an EMBL/GenBank/DDBJ whole genome shotgun (WGS) entry which is preliminary data.</text>
</comment>
<feature type="domain" description="Chromo" evidence="3">
    <location>
        <begin position="147"/>
        <end position="184"/>
    </location>
</feature>
<gene>
    <name evidence="4" type="ORF">OFUS_LOCUS26250</name>
</gene>
<evidence type="ECO:0000256" key="2">
    <source>
        <dbReference type="ARBA" id="ARBA00023242"/>
    </source>
</evidence>
<protein>
    <recommendedName>
        <fullName evidence="3">Chromo domain-containing protein</fullName>
    </recommendedName>
</protein>
<dbReference type="InterPro" id="IPR023780">
    <property type="entry name" value="Chromo_domain"/>
</dbReference>
<proteinExistence type="predicted"/>
<evidence type="ECO:0000313" key="4">
    <source>
        <dbReference type="EMBL" id="CAH1802583.1"/>
    </source>
</evidence>
<accession>A0A8S4QCP3</accession>
<evidence type="ECO:0000313" key="5">
    <source>
        <dbReference type="Proteomes" id="UP000749559"/>
    </source>
</evidence>
<dbReference type="InterPro" id="IPR051219">
    <property type="entry name" value="Heterochromatin_chromo-domain"/>
</dbReference>
<sequence>KEISSNVEFAQKCAQKNLEMSREHMRSSTAKNETRIEYVPNQVVFYHYPVKKKFLNFKLTSKHYHGPFLIVRRDGNNYYLKRPDGTKLKTPVHFDEIRPSYQLWANEIKNCEIAQDDDVEKGIQNDENDTNEASESNNENDLKDELFQIDKIWRGRYKNGILEYLIQWKNMTKDECSWEPYDNLNDETKLYLKNHTVRLVGNVPKGIQKKIASFNSI</sequence>
<dbReference type="OrthoDB" id="10267344at2759"/>
<evidence type="ECO:0000259" key="3">
    <source>
        <dbReference type="PROSITE" id="PS50013"/>
    </source>
</evidence>
<dbReference type="GO" id="GO:0005634">
    <property type="term" value="C:nucleus"/>
    <property type="evidence" value="ECO:0007669"/>
    <property type="project" value="UniProtKB-SubCell"/>
</dbReference>
<keyword evidence="2" id="KW-0539">Nucleus</keyword>
<dbReference type="InterPro" id="IPR000953">
    <property type="entry name" value="Chromo/chromo_shadow_dom"/>
</dbReference>
<dbReference type="SUPFAM" id="SSF54160">
    <property type="entry name" value="Chromo domain-like"/>
    <property type="match status" value="1"/>
</dbReference>
<evidence type="ECO:0000256" key="1">
    <source>
        <dbReference type="ARBA" id="ARBA00004123"/>
    </source>
</evidence>
<dbReference type="CDD" id="cd00024">
    <property type="entry name" value="CD_CSD"/>
    <property type="match status" value="1"/>
</dbReference>
<comment type="subcellular location">
    <subcellularLocation>
        <location evidence="1">Nucleus</location>
    </subcellularLocation>
</comment>
<organism evidence="4 5">
    <name type="scientific">Owenia fusiformis</name>
    <name type="common">Polychaete worm</name>
    <dbReference type="NCBI Taxonomy" id="6347"/>
    <lineage>
        <taxon>Eukaryota</taxon>
        <taxon>Metazoa</taxon>
        <taxon>Spiralia</taxon>
        <taxon>Lophotrochozoa</taxon>
        <taxon>Annelida</taxon>
        <taxon>Polychaeta</taxon>
        <taxon>Sedentaria</taxon>
        <taxon>Canalipalpata</taxon>
        <taxon>Sabellida</taxon>
        <taxon>Oweniida</taxon>
        <taxon>Oweniidae</taxon>
        <taxon>Owenia</taxon>
    </lineage>
</organism>
<dbReference type="Proteomes" id="UP000749559">
    <property type="component" value="Unassembled WGS sequence"/>
</dbReference>
<dbReference type="EMBL" id="CAIIXF020000012">
    <property type="protein sequence ID" value="CAH1802583.1"/>
    <property type="molecule type" value="Genomic_DNA"/>
</dbReference>
<feature type="non-terminal residue" evidence="4">
    <location>
        <position position="1"/>
    </location>
</feature>
<dbReference type="SMART" id="SM00298">
    <property type="entry name" value="CHROMO"/>
    <property type="match status" value="1"/>
</dbReference>
<dbReference type="InterPro" id="IPR016197">
    <property type="entry name" value="Chromo-like_dom_sf"/>
</dbReference>
<dbReference type="AlphaFoldDB" id="A0A8S4QCP3"/>
<dbReference type="PANTHER" id="PTHR22812">
    <property type="entry name" value="CHROMOBOX PROTEIN"/>
    <property type="match status" value="1"/>
</dbReference>
<dbReference type="PROSITE" id="PS50013">
    <property type="entry name" value="CHROMO_2"/>
    <property type="match status" value="1"/>
</dbReference>
<dbReference type="Gene3D" id="2.40.50.40">
    <property type="match status" value="1"/>
</dbReference>
<name>A0A8S4QCP3_OWEFU</name>